<reference evidence="3" key="3">
    <citation type="submission" date="2015-02" db="UniProtKB">
        <authorList>
            <consortium name="EnsemblProtists"/>
        </authorList>
    </citation>
    <scope>IDENTIFICATION</scope>
    <source>
        <strain evidence="3">DAOM BR144</strain>
    </source>
</reference>
<dbReference type="AlphaFoldDB" id="K3WYN3"/>
<dbReference type="PANTHER" id="PTHR46518:SF1">
    <property type="entry name" value="OUTER DYNEIN ARM-DOCKING COMPLEX SUBUNIT 3"/>
    <property type="match status" value="1"/>
</dbReference>
<protein>
    <submittedName>
        <fullName evidence="3">Uncharacterized protein</fullName>
    </submittedName>
</protein>
<dbReference type="EMBL" id="GL376623">
    <property type="status" value="NOT_ANNOTATED_CDS"/>
    <property type="molecule type" value="Genomic_DNA"/>
</dbReference>
<dbReference type="EnsemblProtists" id="PYU1_T010082">
    <property type="protein sequence ID" value="PYU1_T010082"/>
    <property type="gene ID" value="PYU1_G010062"/>
</dbReference>
<name>K3WYN3_GLOUD</name>
<feature type="compositionally biased region" description="Basic and acidic residues" evidence="2">
    <location>
        <begin position="511"/>
        <end position="523"/>
    </location>
</feature>
<dbReference type="GO" id="GO:0036064">
    <property type="term" value="C:ciliary basal body"/>
    <property type="evidence" value="ECO:0007669"/>
    <property type="project" value="TreeGrafter"/>
</dbReference>
<keyword evidence="1" id="KW-0175">Coiled coil</keyword>
<sequence length="633" mass="70678">MATEFTDLSSIASTPLKSNDKQMKKRGVISLRSLHESISSSSVPETDLGQKDIECLEDGVNLNARKFNEHKLMVERRQKELNALLDELRALQLETQELSRIQNQETPISKKNNKIKQDISECTASMEEQMHLRRQLEHMLRRLQTNQLRVDAQILAMSKAVDESLQEAGEVKLLCRQLEAGKARAVQFLQEVQLQIQVERKARARELGDHEVRAKNSQKMESWRLQRIQERAEIAAELRGDLSADEEMRLIRSIENRERANEALHLANLAKSQKAADFEEVLDQLKLSAGATSLAEVVEKICAQSTTAISLEKEKAQAEAKLIAARQEKEQAVQTLNELKASGIGGIELNREVYNTLESEIQQAKATLKVNKSAYERLDSVISGVRQGSFGLAQRLKAFDDALDTSGLETNSSLLNAAGINTTADQGENADCLAIAELKLTKMLELIGQQNSSVNSFGGFGGDIEESVEDGTSRADMDDRNTLWSPHMNNDPVLHRNNIRVRPGTTLRMRQQNERDDAMDSARSDMSGTSDSGSDHIDVLVPSRDILKMSSSRHFSEIMRKKELVEKQKVAAEKGISDEEMMSKLRKQNQLEADTRLSTSPTRQQGLMASPTGRDGAKSKSIAFVTQLNFNDL</sequence>
<reference evidence="4" key="2">
    <citation type="submission" date="2010-04" db="EMBL/GenBank/DDBJ databases">
        <authorList>
            <person name="Buell R."/>
            <person name="Hamilton J."/>
            <person name="Hostetler J."/>
        </authorList>
    </citation>
    <scope>NUCLEOTIDE SEQUENCE [LARGE SCALE GENOMIC DNA]</scope>
    <source>
        <strain evidence="4">DAOM:BR144</strain>
    </source>
</reference>
<keyword evidence="4" id="KW-1185">Reference proteome</keyword>
<evidence type="ECO:0000313" key="4">
    <source>
        <dbReference type="Proteomes" id="UP000019132"/>
    </source>
</evidence>
<accession>K3WYN3</accession>
<dbReference type="InParanoid" id="K3WYN3"/>
<dbReference type="GO" id="GO:0035253">
    <property type="term" value="C:ciliary rootlet"/>
    <property type="evidence" value="ECO:0007669"/>
    <property type="project" value="TreeGrafter"/>
</dbReference>
<proteinExistence type="predicted"/>
<dbReference type="HOGENOM" id="CLU_029316_0_0_1"/>
<evidence type="ECO:0000256" key="1">
    <source>
        <dbReference type="SAM" id="Coils"/>
    </source>
</evidence>
<feature type="coiled-coil region" evidence="1">
    <location>
        <begin position="308"/>
        <end position="374"/>
    </location>
</feature>
<dbReference type="GO" id="GO:0003341">
    <property type="term" value="P:cilium movement"/>
    <property type="evidence" value="ECO:0007669"/>
    <property type="project" value="InterPro"/>
</dbReference>
<organism evidence="3 4">
    <name type="scientific">Globisporangium ultimum (strain ATCC 200006 / CBS 805.95 / DAOM BR144)</name>
    <name type="common">Pythium ultimum</name>
    <dbReference type="NCBI Taxonomy" id="431595"/>
    <lineage>
        <taxon>Eukaryota</taxon>
        <taxon>Sar</taxon>
        <taxon>Stramenopiles</taxon>
        <taxon>Oomycota</taxon>
        <taxon>Peronosporomycetes</taxon>
        <taxon>Pythiales</taxon>
        <taxon>Pythiaceae</taxon>
        <taxon>Globisporangium</taxon>
    </lineage>
</organism>
<evidence type="ECO:0000313" key="3">
    <source>
        <dbReference type="EnsemblProtists" id="PYU1_T010082"/>
    </source>
</evidence>
<feature type="region of interest" description="Disordered" evidence="2">
    <location>
        <begin position="590"/>
        <end position="620"/>
    </location>
</feature>
<feature type="compositionally biased region" description="Polar residues" evidence="2">
    <location>
        <begin position="590"/>
        <end position="607"/>
    </location>
</feature>
<feature type="coiled-coil region" evidence="1">
    <location>
        <begin position="74"/>
        <end position="101"/>
    </location>
</feature>
<dbReference type="GO" id="GO:0036158">
    <property type="term" value="P:outer dynein arm assembly"/>
    <property type="evidence" value="ECO:0007669"/>
    <property type="project" value="InterPro"/>
</dbReference>
<dbReference type="eggNOG" id="ENOG502QS4Z">
    <property type="taxonomic scope" value="Eukaryota"/>
</dbReference>
<feature type="region of interest" description="Disordered" evidence="2">
    <location>
        <begin position="508"/>
        <end position="537"/>
    </location>
</feature>
<dbReference type="GO" id="GO:0097542">
    <property type="term" value="C:ciliary tip"/>
    <property type="evidence" value="ECO:0007669"/>
    <property type="project" value="TreeGrafter"/>
</dbReference>
<dbReference type="Proteomes" id="UP000019132">
    <property type="component" value="Unassembled WGS sequence"/>
</dbReference>
<evidence type="ECO:0000256" key="2">
    <source>
        <dbReference type="SAM" id="MobiDB-lite"/>
    </source>
</evidence>
<reference evidence="4" key="1">
    <citation type="journal article" date="2010" name="Genome Biol.">
        <title>Genome sequence of the necrotrophic plant pathogen Pythium ultimum reveals original pathogenicity mechanisms and effector repertoire.</title>
        <authorList>
            <person name="Levesque C.A."/>
            <person name="Brouwer H."/>
            <person name="Cano L."/>
            <person name="Hamilton J.P."/>
            <person name="Holt C."/>
            <person name="Huitema E."/>
            <person name="Raffaele S."/>
            <person name="Robideau G.P."/>
            <person name="Thines M."/>
            <person name="Win J."/>
            <person name="Zerillo M.M."/>
            <person name="Beakes G.W."/>
            <person name="Boore J.L."/>
            <person name="Busam D."/>
            <person name="Dumas B."/>
            <person name="Ferriera S."/>
            <person name="Fuerstenberg S.I."/>
            <person name="Gachon C.M."/>
            <person name="Gaulin E."/>
            <person name="Govers F."/>
            <person name="Grenville-Briggs L."/>
            <person name="Horner N."/>
            <person name="Hostetler J."/>
            <person name="Jiang R.H."/>
            <person name="Johnson J."/>
            <person name="Krajaejun T."/>
            <person name="Lin H."/>
            <person name="Meijer H.J."/>
            <person name="Moore B."/>
            <person name="Morris P."/>
            <person name="Phuntmart V."/>
            <person name="Puiu D."/>
            <person name="Shetty J."/>
            <person name="Stajich J.E."/>
            <person name="Tripathy S."/>
            <person name="Wawra S."/>
            <person name="van West P."/>
            <person name="Whitty B.R."/>
            <person name="Coutinho P.M."/>
            <person name="Henrissat B."/>
            <person name="Martin F."/>
            <person name="Thomas P.D."/>
            <person name="Tyler B.M."/>
            <person name="De Vries R.P."/>
            <person name="Kamoun S."/>
            <person name="Yandell M."/>
            <person name="Tisserat N."/>
            <person name="Buell C.R."/>
        </authorList>
    </citation>
    <scope>NUCLEOTIDE SEQUENCE</scope>
    <source>
        <strain evidence="4">DAOM:BR144</strain>
    </source>
</reference>
<dbReference type="OMA" id="RQLEHMI"/>
<dbReference type="PANTHER" id="PTHR46518">
    <property type="entry name" value="COILED-COIL DOMAIN-CONTAINING PROTEIN 151"/>
    <property type="match status" value="1"/>
</dbReference>
<dbReference type="InterPro" id="IPR033192">
    <property type="entry name" value="ODAD3"/>
</dbReference>
<dbReference type="VEuPathDB" id="FungiDB:PYU1_G010062"/>